<keyword evidence="14" id="KW-0408">Iron</keyword>
<feature type="binding site" evidence="13">
    <location>
        <position position="393"/>
    </location>
    <ligand>
        <name>Mg(2+)</name>
        <dbReference type="ChEBI" id="CHEBI:18420"/>
    </ligand>
</feature>
<dbReference type="InterPro" id="IPR017932">
    <property type="entry name" value="GATase_2_dom"/>
</dbReference>
<feature type="active site" description="Nucleophile" evidence="12">
    <location>
        <position position="16"/>
    </location>
</feature>
<name>A0AAV6VV41_9ARAC</name>
<evidence type="ECO:0000256" key="3">
    <source>
        <dbReference type="ARBA" id="ARBA00011941"/>
    </source>
</evidence>
<evidence type="ECO:0000256" key="2">
    <source>
        <dbReference type="ARBA" id="ARBA00010138"/>
    </source>
</evidence>
<dbReference type="EMBL" id="JAFNEN010000015">
    <property type="protein sequence ID" value="KAG8200524.1"/>
    <property type="molecule type" value="Genomic_DNA"/>
</dbReference>
<organism evidence="16 17">
    <name type="scientific">Oedothorax gibbosus</name>
    <dbReference type="NCBI Taxonomy" id="931172"/>
    <lineage>
        <taxon>Eukaryota</taxon>
        <taxon>Metazoa</taxon>
        <taxon>Ecdysozoa</taxon>
        <taxon>Arthropoda</taxon>
        <taxon>Chelicerata</taxon>
        <taxon>Arachnida</taxon>
        <taxon>Araneae</taxon>
        <taxon>Araneomorphae</taxon>
        <taxon>Entelegynae</taxon>
        <taxon>Araneoidea</taxon>
        <taxon>Linyphiidae</taxon>
        <taxon>Erigoninae</taxon>
        <taxon>Oedothorax</taxon>
    </lineage>
</organism>
<dbReference type="InterPro" id="IPR005854">
    <property type="entry name" value="PurF"/>
</dbReference>
<comment type="pathway">
    <text evidence="1 11">Purine metabolism; IMP biosynthesis via de novo pathway; N(1)-(5-phospho-D-ribosyl)glycinamide from 5-phospho-alpha-D-ribose 1-diphosphate: step 1/2.</text>
</comment>
<comment type="catalytic activity">
    <reaction evidence="10">
        <text>5-phospho-beta-D-ribosylamine + L-glutamate + diphosphate = 5-phospho-alpha-D-ribose 1-diphosphate + L-glutamine + H2O</text>
        <dbReference type="Rhea" id="RHEA:14905"/>
        <dbReference type="ChEBI" id="CHEBI:15377"/>
        <dbReference type="ChEBI" id="CHEBI:29985"/>
        <dbReference type="ChEBI" id="CHEBI:33019"/>
        <dbReference type="ChEBI" id="CHEBI:58017"/>
        <dbReference type="ChEBI" id="CHEBI:58359"/>
        <dbReference type="ChEBI" id="CHEBI:58681"/>
        <dbReference type="EC" id="2.4.2.14"/>
    </reaction>
    <physiologicalReaction direction="right-to-left" evidence="10">
        <dbReference type="Rhea" id="RHEA:14907"/>
    </physiologicalReaction>
</comment>
<feature type="binding site" evidence="14">
    <location>
        <position position="284"/>
    </location>
    <ligand>
        <name>[4Fe-4S] cluster</name>
        <dbReference type="ChEBI" id="CHEBI:49883"/>
    </ligand>
</feature>
<dbReference type="GO" id="GO:0004044">
    <property type="term" value="F:amidophosphoribosyltransferase activity"/>
    <property type="evidence" value="ECO:0007669"/>
    <property type="project" value="UniProtKB-EC"/>
</dbReference>
<keyword evidence="5 11" id="KW-0808">Transferase</keyword>
<dbReference type="GO" id="GO:0009113">
    <property type="term" value="P:purine nucleobase biosynthetic process"/>
    <property type="evidence" value="ECO:0007669"/>
    <property type="project" value="InterPro"/>
</dbReference>
<dbReference type="InterPro" id="IPR035584">
    <property type="entry name" value="PurF_N"/>
</dbReference>
<comment type="caution">
    <text evidence="16">The sequence shown here is derived from an EMBL/GenBank/DDBJ whole genome shotgun (WGS) entry which is preliminary data.</text>
</comment>
<dbReference type="PANTHER" id="PTHR11907">
    <property type="entry name" value="AMIDOPHOSPHORIBOSYLTRANSFERASE"/>
    <property type="match status" value="1"/>
</dbReference>
<dbReference type="Pfam" id="PF13522">
    <property type="entry name" value="GATase_6"/>
    <property type="match status" value="1"/>
</dbReference>
<evidence type="ECO:0000256" key="10">
    <source>
        <dbReference type="ARBA" id="ARBA00048545"/>
    </source>
</evidence>
<keyword evidence="17" id="KW-1185">Reference proteome</keyword>
<dbReference type="Pfam" id="PF00156">
    <property type="entry name" value="Pribosyltran"/>
    <property type="match status" value="1"/>
</dbReference>
<evidence type="ECO:0000256" key="12">
    <source>
        <dbReference type="PIRSR" id="PIRSR000485-1"/>
    </source>
</evidence>
<feature type="binding site" evidence="13">
    <location>
        <position position="331"/>
    </location>
    <ligand>
        <name>Mg(2+)</name>
        <dbReference type="ChEBI" id="CHEBI:18420"/>
    </ligand>
</feature>
<evidence type="ECO:0000256" key="7">
    <source>
        <dbReference type="ARBA" id="ARBA00022962"/>
    </source>
</evidence>
<keyword evidence="13" id="KW-0479">Metal-binding</keyword>
<keyword evidence="13" id="KW-0460">Magnesium</keyword>
<dbReference type="PIRSF" id="PIRSF000485">
    <property type="entry name" value="Amd_phspho_trans"/>
    <property type="match status" value="1"/>
</dbReference>
<keyword evidence="6 11" id="KW-0658">Purine biosynthesis</keyword>
<reference evidence="16 17" key="1">
    <citation type="journal article" date="2022" name="Nat. Ecol. Evol.">
        <title>A masculinizing supergene underlies an exaggerated male reproductive morph in a spider.</title>
        <authorList>
            <person name="Hendrickx F."/>
            <person name="De Corte Z."/>
            <person name="Sonet G."/>
            <person name="Van Belleghem S.M."/>
            <person name="Kostlbacher S."/>
            <person name="Vangestel C."/>
        </authorList>
    </citation>
    <scope>NUCLEOTIDE SEQUENCE [LARGE SCALE GENOMIC DNA]</scope>
    <source>
        <strain evidence="16">W744_W776</strain>
    </source>
</reference>
<dbReference type="Proteomes" id="UP000827092">
    <property type="component" value="Unassembled WGS sequence"/>
</dbReference>
<accession>A0AAV6VV41</accession>
<sequence>MSLAEDERSEELHDACGLFGCVATDAWPTNLDVAHIIYLGMIALQHRGQESCGIATTNGSPDVVAVRRNAGLVNHAFTEDDLINLKGNLGIGHTRYSTTGGTDHGNTQPFVVNTEHGKLAVAHNGELVNAAVLRREIIKQGTGLSTESDSELMVQILCKAPSDPEHEKDGPDWPARIKYLMTKTKTAYSLLIMNGDKIYAVRDPYGIRPLCVGKLIPPRGSLVATETDSECDGFIVSSESCAFPSVSGRLLREVEPGEIVEISKEGIKSICIIPRPNNDMPALCIFEYVYFARPDSIMEGQMIYSVRMECGRQLARQAPIEADLVSVVPETATPAAIGYAQESGISFTEVLNKNRYIGRTFIQPSTRLRQLAVLKKFGPLQDNFKGKRIILVDDSIVRGNTIGAIIRLLREAGASEVHIRIASPPLHFPCYMGINIPTKEELIANFSNAEQLAQQIGADSLVYLTVENLESAVRKHAKTNGKPVGHCTACLTGNYPVELQW</sequence>
<keyword evidence="7" id="KW-0315">Glutamine amidotransferase</keyword>
<dbReference type="InterPro" id="IPR029057">
    <property type="entry name" value="PRTase-like"/>
</dbReference>
<dbReference type="NCBIfam" id="TIGR01134">
    <property type="entry name" value="purF"/>
    <property type="match status" value="1"/>
</dbReference>
<gene>
    <name evidence="16" type="ORF">JTE90_000599</name>
</gene>
<evidence type="ECO:0000313" key="17">
    <source>
        <dbReference type="Proteomes" id="UP000827092"/>
    </source>
</evidence>
<dbReference type="SUPFAM" id="SSF56235">
    <property type="entry name" value="N-terminal nucleophile aminohydrolases (Ntn hydrolases)"/>
    <property type="match status" value="1"/>
</dbReference>
<comment type="cofactor">
    <cofactor evidence="13">
        <name>Mg(2+)</name>
        <dbReference type="ChEBI" id="CHEBI:18420"/>
    </cofactor>
    <text evidence="13">Binds 1 Mg(2+) ion per subunit.</text>
</comment>
<feature type="domain" description="Glutamine amidotransferase type-2" evidence="15">
    <location>
        <begin position="16"/>
        <end position="265"/>
    </location>
</feature>
<evidence type="ECO:0000259" key="15">
    <source>
        <dbReference type="PROSITE" id="PS51278"/>
    </source>
</evidence>
<dbReference type="EC" id="2.4.2.14" evidence="3 11"/>
<dbReference type="InterPro" id="IPR029055">
    <property type="entry name" value="Ntn_hydrolases_N"/>
</dbReference>
<dbReference type="GO" id="GO:0006164">
    <property type="term" value="P:purine nucleotide biosynthetic process"/>
    <property type="evidence" value="ECO:0007669"/>
    <property type="project" value="UniProtKB-KW"/>
</dbReference>
<feature type="binding site" evidence="13">
    <location>
        <position position="394"/>
    </location>
    <ligand>
        <name>Mg(2+)</name>
        <dbReference type="ChEBI" id="CHEBI:18420"/>
    </ligand>
</feature>
<dbReference type="Gene3D" id="3.40.50.2020">
    <property type="match status" value="1"/>
</dbReference>
<dbReference type="HAMAP" id="MF_01931">
    <property type="entry name" value="PurF"/>
    <property type="match status" value="1"/>
</dbReference>
<keyword evidence="14" id="KW-0411">Iron-sulfur</keyword>
<dbReference type="AlphaFoldDB" id="A0AAV6VV41"/>
<feature type="binding site" evidence="14">
    <location>
        <position position="487"/>
    </location>
    <ligand>
        <name>[4Fe-4S] cluster</name>
        <dbReference type="ChEBI" id="CHEBI:49883"/>
    </ligand>
</feature>
<protein>
    <recommendedName>
        <fullName evidence="8 11">Amidophosphoribosyltransferase</fullName>
        <shortName evidence="11">ATase</shortName>
        <ecNumber evidence="3 11">2.4.2.14</ecNumber>
    </recommendedName>
    <alternativeName>
        <fullName evidence="9 11">Glutamine phosphoribosylpyrophosphate amidotransferase</fullName>
    </alternativeName>
</protein>
<dbReference type="CDD" id="cd06223">
    <property type="entry name" value="PRTases_typeI"/>
    <property type="match status" value="1"/>
</dbReference>
<proteinExistence type="inferred from homology"/>
<dbReference type="GO" id="GO:0046872">
    <property type="term" value="F:metal ion binding"/>
    <property type="evidence" value="ECO:0007669"/>
    <property type="project" value="UniProtKB-KW"/>
</dbReference>
<evidence type="ECO:0000313" key="16">
    <source>
        <dbReference type="EMBL" id="KAG8200524.1"/>
    </source>
</evidence>
<dbReference type="PROSITE" id="PS51278">
    <property type="entry name" value="GATASE_TYPE_2"/>
    <property type="match status" value="1"/>
</dbReference>
<comment type="cofactor">
    <cofactor evidence="14">
        <name>[4Fe-4S] cluster</name>
        <dbReference type="ChEBI" id="CHEBI:49883"/>
    </cofactor>
    <text evidence="14">Binds 1 [4Fe-4S] cluster per subunit.</text>
</comment>
<dbReference type="Gene3D" id="3.60.20.10">
    <property type="entry name" value="Glutamine Phosphoribosylpyrophosphate, subunit 1, domain 1"/>
    <property type="match status" value="1"/>
</dbReference>
<evidence type="ECO:0000256" key="6">
    <source>
        <dbReference type="ARBA" id="ARBA00022755"/>
    </source>
</evidence>
<evidence type="ECO:0000256" key="1">
    <source>
        <dbReference type="ARBA" id="ARBA00005209"/>
    </source>
</evidence>
<comment type="similarity">
    <text evidence="2 11">In the C-terminal section; belongs to the purine/pyrimidine phosphoribosyltransferase family.</text>
</comment>
<dbReference type="InterPro" id="IPR000836">
    <property type="entry name" value="PRTase_dom"/>
</dbReference>
<dbReference type="CDD" id="cd00715">
    <property type="entry name" value="GPATase_N"/>
    <property type="match status" value="1"/>
</dbReference>
<evidence type="ECO:0000256" key="11">
    <source>
        <dbReference type="PIRNR" id="PIRNR000485"/>
    </source>
</evidence>
<evidence type="ECO:0000256" key="5">
    <source>
        <dbReference type="ARBA" id="ARBA00022679"/>
    </source>
</evidence>
<evidence type="ECO:0000256" key="9">
    <source>
        <dbReference type="ARBA" id="ARBA00033776"/>
    </source>
</evidence>
<feature type="binding site" evidence="14">
    <location>
        <position position="430"/>
    </location>
    <ligand>
        <name>[4Fe-4S] cluster</name>
        <dbReference type="ChEBI" id="CHEBI:49883"/>
    </ligand>
</feature>
<feature type="binding site" evidence="14">
    <location>
        <position position="490"/>
    </location>
    <ligand>
        <name>[4Fe-4S] cluster</name>
        <dbReference type="ChEBI" id="CHEBI:49883"/>
    </ligand>
</feature>
<evidence type="ECO:0000256" key="13">
    <source>
        <dbReference type="PIRSR" id="PIRSR000485-2"/>
    </source>
</evidence>
<evidence type="ECO:0000256" key="8">
    <source>
        <dbReference type="ARBA" id="ARBA00033770"/>
    </source>
</evidence>
<dbReference type="SUPFAM" id="SSF53271">
    <property type="entry name" value="PRTase-like"/>
    <property type="match status" value="1"/>
</dbReference>
<evidence type="ECO:0000256" key="14">
    <source>
        <dbReference type="PIRSR" id="PIRSR000485-3"/>
    </source>
</evidence>
<dbReference type="GO" id="GO:0051536">
    <property type="term" value="F:iron-sulfur cluster binding"/>
    <property type="evidence" value="ECO:0007669"/>
    <property type="project" value="UniProtKB-KW"/>
</dbReference>
<evidence type="ECO:0000256" key="4">
    <source>
        <dbReference type="ARBA" id="ARBA00022676"/>
    </source>
</evidence>
<keyword evidence="4 11" id="KW-0328">Glycosyltransferase</keyword>